<proteinExistence type="predicted"/>
<dbReference type="Gene3D" id="1.20.210.10">
    <property type="entry name" value="Cytochrome c oxidase-like, subunit I domain"/>
    <property type="match status" value="1"/>
</dbReference>
<feature type="transmembrane region" description="Helical" evidence="1">
    <location>
        <begin position="398"/>
        <end position="417"/>
    </location>
</feature>
<reference evidence="2 3" key="1">
    <citation type="submission" date="2018-08" db="EMBL/GenBank/DDBJ databases">
        <title>Chitinophaga sp. K20C18050901, a novel bacterium isolated from forest soil.</title>
        <authorList>
            <person name="Wang C."/>
        </authorList>
    </citation>
    <scope>NUCLEOTIDE SEQUENCE [LARGE SCALE GENOMIC DNA]</scope>
    <source>
        <strain evidence="2 3">K20C18050901</strain>
    </source>
</reference>
<feature type="transmembrane region" description="Helical" evidence="1">
    <location>
        <begin position="12"/>
        <end position="36"/>
    </location>
</feature>
<keyword evidence="1" id="KW-0472">Membrane</keyword>
<feature type="transmembrane region" description="Helical" evidence="1">
    <location>
        <begin position="144"/>
        <end position="165"/>
    </location>
</feature>
<dbReference type="RefSeq" id="WP_116856541.1">
    <property type="nucleotide sequence ID" value="NZ_QTJV01000012.1"/>
</dbReference>
<evidence type="ECO:0000256" key="1">
    <source>
        <dbReference type="SAM" id="Phobius"/>
    </source>
</evidence>
<keyword evidence="3" id="KW-1185">Reference proteome</keyword>
<feature type="transmembrane region" description="Helical" evidence="1">
    <location>
        <begin position="110"/>
        <end position="132"/>
    </location>
</feature>
<feature type="transmembrane region" description="Helical" evidence="1">
    <location>
        <begin position="284"/>
        <end position="308"/>
    </location>
</feature>
<dbReference type="Proteomes" id="UP000261174">
    <property type="component" value="Unassembled WGS sequence"/>
</dbReference>
<feature type="transmembrane region" description="Helical" evidence="1">
    <location>
        <begin position="244"/>
        <end position="263"/>
    </location>
</feature>
<feature type="transmembrane region" description="Helical" evidence="1">
    <location>
        <begin position="218"/>
        <end position="238"/>
    </location>
</feature>
<dbReference type="InterPro" id="IPR036927">
    <property type="entry name" value="Cyt_c_oxase-like_su1_sf"/>
</dbReference>
<feature type="transmembrane region" description="Helical" evidence="1">
    <location>
        <begin position="185"/>
        <end position="206"/>
    </location>
</feature>
<evidence type="ECO:0000313" key="2">
    <source>
        <dbReference type="EMBL" id="RFM31833.1"/>
    </source>
</evidence>
<feature type="transmembrane region" description="Helical" evidence="1">
    <location>
        <begin position="314"/>
        <end position="335"/>
    </location>
</feature>
<keyword evidence="1" id="KW-0812">Transmembrane</keyword>
<feature type="transmembrane region" description="Helical" evidence="1">
    <location>
        <begin position="367"/>
        <end position="392"/>
    </location>
</feature>
<name>A0A3E1NVB7_9BACT</name>
<protein>
    <submittedName>
        <fullName evidence="2">Cytochrome C oxidase subunit I</fullName>
    </submittedName>
</protein>
<keyword evidence="1" id="KW-1133">Transmembrane helix</keyword>
<accession>A0A3E1NVB7</accession>
<dbReference type="EMBL" id="QTJV01000012">
    <property type="protein sequence ID" value="RFM31833.1"/>
    <property type="molecule type" value="Genomic_DNA"/>
</dbReference>
<feature type="transmembrane region" description="Helical" evidence="1">
    <location>
        <begin position="42"/>
        <end position="64"/>
    </location>
</feature>
<evidence type="ECO:0000313" key="3">
    <source>
        <dbReference type="Proteomes" id="UP000261174"/>
    </source>
</evidence>
<dbReference type="AlphaFoldDB" id="A0A3E1NVB7"/>
<organism evidence="2 3">
    <name type="scientific">Chitinophaga silvisoli</name>
    <dbReference type="NCBI Taxonomy" id="2291814"/>
    <lineage>
        <taxon>Bacteria</taxon>
        <taxon>Pseudomonadati</taxon>
        <taxon>Bacteroidota</taxon>
        <taxon>Chitinophagia</taxon>
        <taxon>Chitinophagales</taxon>
        <taxon>Chitinophagaceae</taxon>
        <taxon>Chitinophaga</taxon>
    </lineage>
</organism>
<sequence>MSDVVYTTTHRVVVPFYVYAGLAFLVATGMLFTGAAEFSGHYFQPHILAITHTMALGWGTMIILGASHQLLPVLMEGELYSVKLAYLSYTFTGIGIALLVWAFYIFHMGWPAKCGALLINAGVIAFFVNVVMSIVKSKKENIQAIFMLTAAGWLAFTTLAGGLLICNFTENILPDGSLHYLSLHAHIGIVGWFLLLVMGVGSRLIPMFLISKYDSPKILWSIYGLINGGLITFIFIFLREAVSVLYMIPVLCVTGGIVLFGFFCRKAYRQRIRRQVDEEMKISLLAVVMMVLPLVFLIAVIVTLMTISADVHMVLAYGFTIFFGWLTAIILGMTFKTLPFIIWNRVYHARAGTGATPVPKELFSSRLFNIMAVCFIIGFISFVAGIVISNGIAMKVGALLLLLCAFLYNANVFKLLFHKDRML</sequence>
<comment type="caution">
    <text evidence="2">The sequence shown here is derived from an EMBL/GenBank/DDBJ whole genome shotgun (WGS) entry which is preliminary data.</text>
</comment>
<feature type="transmembrane region" description="Helical" evidence="1">
    <location>
        <begin position="84"/>
        <end position="104"/>
    </location>
</feature>
<dbReference type="OrthoDB" id="5245199at2"/>
<gene>
    <name evidence="2" type="ORF">DXN04_27115</name>
</gene>